<dbReference type="AlphaFoldDB" id="A0A2V1JRP9"/>
<accession>A0A2V1JRP9</accession>
<evidence type="ECO:0000313" key="3">
    <source>
        <dbReference type="Proteomes" id="UP000245288"/>
    </source>
</evidence>
<evidence type="ECO:0008006" key="4">
    <source>
        <dbReference type="Google" id="ProtNLM"/>
    </source>
</evidence>
<dbReference type="EMBL" id="JRFU01000107">
    <property type="protein sequence ID" value="PWE86434.1"/>
    <property type="molecule type" value="Genomic_DNA"/>
</dbReference>
<evidence type="ECO:0000313" key="2">
    <source>
        <dbReference type="EMBL" id="PWE86434.1"/>
    </source>
</evidence>
<gene>
    <name evidence="2" type="ORF">LG34_09950</name>
</gene>
<evidence type="ECO:0000256" key="1">
    <source>
        <dbReference type="SAM" id="SignalP"/>
    </source>
</evidence>
<reference evidence="2 3" key="1">
    <citation type="submission" date="2014-09" db="EMBL/GenBank/DDBJ databases">
        <title>Butyrate-producing bacteria isolated from human gut.</title>
        <authorList>
            <person name="Zhang Q."/>
            <person name="Zhao L."/>
        </authorList>
    </citation>
    <scope>NUCLEOTIDE SEQUENCE [LARGE SCALE GENOMIC DNA]</scope>
    <source>
        <strain evidence="2 3">21</strain>
    </source>
</reference>
<organism evidence="2 3">
    <name type="scientific">Eubacterium ramulus</name>
    <dbReference type="NCBI Taxonomy" id="39490"/>
    <lineage>
        <taxon>Bacteria</taxon>
        <taxon>Bacillati</taxon>
        <taxon>Bacillota</taxon>
        <taxon>Clostridia</taxon>
        <taxon>Eubacteriales</taxon>
        <taxon>Eubacteriaceae</taxon>
        <taxon>Eubacterium</taxon>
    </lineage>
</organism>
<feature type="chain" id="PRO_5039456406" description="PepSY domain-containing protein" evidence="1">
    <location>
        <begin position="21"/>
        <end position="325"/>
    </location>
</feature>
<name>A0A2V1JRP9_EUBRA</name>
<proteinExistence type="predicted"/>
<keyword evidence="1" id="KW-0732">Signal</keyword>
<feature type="signal peptide" evidence="1">
    <location>
        <begin position="1"/>
        <end position="20"/>
    </location>
</feature>
<comment type="caution">
    <text evidence="2">The sequence shown here is derived from an EMBL/GenBank/DDBJ whole genome shotgun (WGS) entry which is preliminary data.</text>
</comment>
<dbReference type="RefSeq" id="WP_109215871.1">
    <property type="nucleotide sequence ID" value="NZ_CABMEW010000018.1"/>
</dbReference>
<dbReference type="PROSITE" id="PS51257">
    <property type="entry name" value="PROKAR_LIPOPROTEIN"/>
    <property type="match status" value="1"/>
</dbReference>
<dbReference type="Proteomes" id="UP000245288">
    <property type="component" value="Unassembled WGS sequence"/>
</dbReference>
<sequence length="325" mass="36582">MKRKVTTVLFLSLIVGMMSACGKPELDNTSVQAESLDKIVRQQIKEEQGRWIECTFAIPNKDEYPSDIHIAATVTVPESEIVQGDYEQTLISKNQIEEVLLNDQKMESVESSVLEEVWQIASESESNKAFKVDYTIDNGIKKSFYENTSIQNVADIEYTENNCPTQEMKEQLKVLSEKAKGVSEQLGITSYILTTRIGGNNGYYMADVLSAPCIDDVPLVERTGILRDSYFISNDGVSSMQIHGFYSKKNEKRVSVMSVDDMLKIVKEKAENGEILGWKDVTYTNITLAYYLNSGTNSFYPVWYIFSNSSDAYICINAQNGELLS</sequence>
<protein>
    <recommendedName>
        <fullName evidence="4">PepSY domain-containing protein</fullName>
    </recommendedName>
</protein>
<keyword evidence="3" id="KW-1185">Reference proteome</keyword>